<sequence length="27" mass="3066">MNPFFKPVENPALLLVAHIVRKTTSQN</sequence>
<accession>A0A1B2ICN2</accession>
<evidence type="ECO:0000313" key="1">
    <source>
        <dbReference type="EMBL" id="ANZ49028.1"/>
    </source>
</evidence>
<protein>
    <submittedName>
        <fullName evidence="1">Uncharacterized protein</fullName>
    </submittedName>
</protein>
<dbReference type="RefSeq" id="YP_009278491.1">
    <property type="nucleotide sequence ID" value="NC_031007.1"/>
</dbReference>
<dbReference type="KEGG" id="vg:29061782"/>
<dbReference type="EMBL" id="KX397367">
    <property type="protein sequence ID" value="ANZ49028.1"/>
    <property type="molecule type" value="Genomic_DNA"/>
</dbReference>
<dbReference type="Proteomes" id="UP000201594">
    <property type="component" value="Segment"/>
</dbReference>
<reference evidence="1 2" key="1">
    <citation type="submission" date="2016-06" db="EMBL/GenBank/DDBJ databases">
        <authorList>
            <person name="Kjaerup R.B."/>
            <person name="Dalgaard T.S."/>
            <person name="Juul-Madsen H.R."/>
        </authorList>
    </citation>
    <scope>NUCLEOTIDE SEQUENCE [LARGE SCALE GENOMIC DNA]</scope>
</reference>
<dbReference type="GeneID" id="29061782"/>
<organism evidence="1 2">
    <name type="scientific">Erwinia phage vB_EamM_EarlPhillipIV</name>
    <dbReference type="NCBI Taxonomy" id="1883372"/>
    <lineage>
        <taxon>Viruses</taxon>
        <taxon>Duplodnaviria</taxon>
        <taxon>Heunggongvirae</taxon>
        <taxon>Uroviricota</taxon>
        <taxon>Caudoviricetes</taxon>
        <taxon>Chimalliviridae</taxon>
        <taxon>Derbicusvirus</taxon>
        <taxon>Derbicusvirus derbicus</taxon>
    </lineage>
</organism>
<name>A0A1B2ICN2_9CAUD</name>
<evidence type="ECO:0000313" key="2">
    <source>
        <dbReference type="Proteomes" id="UP000201594"/>
    </source>
</evidence>
<proteinExistence type="predicted"/>
<gene>
    <name evidence="1" type="ORF">EARLPHILLIPIV_179</name>
</gene>